<name>A0A3Q3E789_9LABR</name>
<evidence type="ECO:0000313" key="8">
    <source>
        <dbReference type="Proteomes" id="UP000261660"/>
    </source>
</evidence>
<evidence type="ECO:0000256" key="2">
    <source>
        <dbReference type="ARBA" id="ARBA00022525"/>
    </source>
</evidence>
<organism evidence="7 8">
    <name type="scientific">Labrus bergylta</name>
    <name type="common">ballan wrasse</name>
    <dbReference type="NCBI Taxonomy" id="56723"/>
    <lineage>
        <taxon>Eukaryota</taxon>
        <taxon>Metazoa</taxon>
        <taxon>Chordata</taxon>
        <taxon>Craniata</taxon>
        <taxon>Vertebrata</taxon>
        <taxon>Euteleostomi</taxon>
        <taxon>Actinopterygii</taxon>
        <taxon>Neopterygii</taxon>
        <taxon>Teleostei</taxon>
        <taxon>Neoteleostei</taxon>
        <taxon>Acanthomorphata</taxon>
        <taxon>Eupercaria</taxon>
        <taxon>Labriformes</taxon>
        <taxon>Labridae</taxon>
        <taxon>Labrus</taxon>
    </lineage>
</organism>
<evidence type="ECO:0000256" key="4">
    <source>
        <dbReference type="ARBA" id="ARBA00023180"/>
    </source>
</evidence>
<evidence type="ECO:0000256" key="6">
    <source>
        <dbReference type="SAM" id="SignalP"/>
    </source>
</evidence>
<proteinExistence type="predicted"/>
<dbReference type="PANTHER" id="PTHR11967:SF2">
    <property type="entry name" value="ALPHA-1-ACID GLYCOPROTEIN 1"/>
    <property type="match status" value="1"/>
</dbReference>
<dbReference type="InterPro" id="IPR012674">
    <property type="entry name" value="Calycin"/>
</dbReference>
<accession>A0A3Q3E789</accession>
<dbReference type="InterPro" id="IPR022734">
    <property type="entry name" value="ApoM"/>
</dbReference>
<feature type="chain" id="PRO_5018741438" evidence="6">
    <location>
        <begin position="20"/>
        <end position="189"/>
    </location>
</feature>
<evidence type="ECO:0000313" key="7">
    <source>
        <dbReference type="Ensembl" id="ENSLBEP00000002898.1"/>
    </source>
</evidence>
<comment type="subcellular location">
    <subcellularLocation>
        <location evidence="1">Secreted</location>
    </subcellularLocation>
</comment>
<keyword evidence="8" id="KW-1185">Reference proteome</keyword>
<feature type="region of interest" description="Disordered" evidence="5">
    <location>
        <begin position="163"/>
        <end position="189"/>
    </location>
</feature>
<dbReference type="PANTHER" id="PTHR11967">
    <property type="entry name" value="ALPHA-1-ACID GLYCOPROTEIN"/>
    <property type="match status" value="1"/>
</dbReference>
<evidence type="ECO:0000256" key="3">
    <source>
        <dbReference type="ARBA" id="ARBA00022729"/>
    </source>
</evidence>
<dbReference type="Ensembl" id="ENSLBET00000003060.1">
    <property type="protein sequence ID" value="ENSLBEP00000002898.1"/>
    <property type="gene ID" value="ENSLBEG00000002273.1"/>
</dbReference>
<dbReference type="AlphaFoldDB" id="A0A3Q3E789"/>
<evidence type="ECO:0000256" key="1">
    <source>
        <dbReference type="ARBA" id="ARBA00004613"/>
    </source>
</evidence>
<keyword evidence="2" id="KW-0964">Secreted</keyword>
<evidence type="ECO:0000256" key="5">
    <source>
        <dbReference type="SAM" id="MobiDB-lite"/>
    </source>
</evidence>
<feature type="signal peptide" evidence="6">
    <location>
        <begin position="1"/>
        <end position="19"/>
    </location>
</feature>
<dbReference type="Pfam" id="PF11032">
    <property type="entry name" value="ApoM"/>
    <property type="match status" value="1"/>
</dbReference>
<dbReference type="Proteomes" id="UP000261660">
    <property type="component" value="Unplaced"/>
</dbReference>
<reference evidence="7" key="2">
    <citation type="submission" date="2025-09" db="UniProtKB">
        <authorList>
            <consortium name="Ensembl"/>
        </authorList>
    </citation>
    <scope>IDENTIFICATION</scope>
</reference>
<dbReference type="GeneTree" id="ENSGT00940000166223"/>
<protein>
    <submittedName>
        <fullName evidence="7">Uncharacterized protein</fullName>
    </submittedName>
</protein>
<dbReference type="SUPFAM" id="SSF50814">
    <property type="entry name" value="Lipocalins"/>
    <property type="match status" value="1"/>
</dbReference>
<dbReference type="Gene3D" id="2.40.128.20">
    <property type="match status" value="1"/>
</dbReference>
<keyword evidence="4" id="KW-0325">Glycoprotein</keyword>
<reference evidence="7" key="1">
    <citation type="submission" date="2025-08" db="UniProtKB">
        <authorList>
            <consortium name="Ensembl"/>
        </authorList>
    </citation>
    <scope>IDENTIFICATION</scope>
</reference>
<feature type="compositionally biased region" description="Basic and acidic residues" evidence="5">
    <location>
        <begin position="171"/>
        <end position="181"/>
    </location>
</feature>
<keyword evidence="3 6" id="KW-0732">Signal</keyword>
<dbReference type="GO" id="GO:0005576">
    <property type="term" value="C:extracellular region"/>
    <property type="evidence" value="ECO:0007669"/>
    <property type="project" value="UniProtKB-SubCell"/>
</dbReference>
<dbReference type="InParanoid" id="A0A3Q3E789"/>
<sequence>MSFAVCAIALLCLVSVSCSTPLTCDDLVRPLDQVDLSHLEGGWALVAGTLMDPVYLERYKTRHSAMIKFSQASDNSSILMDRLFLFDDGCEYFASNFTLEGSSYTSKRSNLTVTFMQTSCPDCLLMRFVDSGKLRNMYLFSRRREVEQKDMEEFRAQSKCVKGLPPAMMDPTKELCPDRPSDQPALESQ</sequence>